<evidence type="ECO:0000313" key="6">
    <source>
        <dbReference type="Proteomes" id="UP001164746"/>
    </source>
</evidence>
<dbReference type="InterPro" id="IPR013783">
    <property type="entry name" value="Ig-like_fold"/>
</dbReference>
<keyword evidence="3" id="KW-0812">Transmembrane</keyword>
<accession>A0ABY7FZB1</accession>
<dbReference type="InterPro" id="IPR036116">
    <property type="entry name" value="FN3_sf"/>
</dbReference>
<dbReference type="EMBL" id="CP111026">
    <property type="protein sequence ID" value="WAR27550.1"/>
    <property type="molecule type" value="Genomic_DNA"/>
</dbReference>
<dbReference type="SUPFAM" id="SSF48726">
    <property type="entry name" value="Immunoglobulin"/>
    <property type="match status" value="1"/>
</dbReference>
<dbReference type="PROSITE" id="PS50853">
    <property type="entry name" value="FN3"/>
    <property type="match status" value="1"/>
</dbReference>
<proteinExistence type="predicted"/>
<evidence type="ECO:0000256" key="1">
    <source>
        <dbReference type="ARBA" id="ARBA00023157"/>
    </source>
</evidence>
<gene>
    <name evidence="5" type="ORF">MAR_013254</name>
</gene>
<sequence length="387" mass="43106">MFIVKDGKTILKRPVVHQLIHRMTAECSDTGVYTCSGYNHYGTADNASLRSARQPPRVDVKLNYNAREHDNVTLSYTIVAFPVPEPSQFAWERCTNESKGSCNNSLDGMHKFDVMTKGLSSFLTIRDVKIEDYGMYKFSVFNGIGSRLIEWLHLKPIEKPDPPTDFHVIQEEISERSAVLTWVPGFDNGSPQTFYITYAKKGDSSELITQSIEFKCQKEMNYTLRNLESKTEYIASIYASNGEGFSPTINETFITLKHIPGKKADSPVAFIVGSVGGGIATVLVIIGVIFIVKRLRTSGNSRHRYKLKKGQMNQYSSQQQDDDAYQNGQSVSGTNSTGCIAAQTYEELSKTTDTSFYDALNSSSCKAAQTYVESSMKTDTSVYDALS</sequence>
<dbReference type="InterPro" id="IPR036179">
    <property type="entry name" value="Ig-like_dom_sf"/>
</dbReference>
<evidence type="ECO:0000256" key="2">
    <source>
        <dbReference type="SAM" id="MobiDB-lite"/>
    </source>
</evidence>
<protein>
    <submittedName>
        <fullName evidence="5">NPHN-like protein</fullName>
    </submittedName>
</protein>
<feature type="region of interest" description="Disordered" evidence="2">
    <location>
        <begin position="309"/>
        <end position="330"/>
    </location>
</feature>
<evidence type="ECO:0000313" key="5">
    <source>
        <dbReference type="EMBL" id="WAR27550.1"/>
    </source>
</evidence>
<name>A0ABY7FZB1_MYAAR</name>
<dbReference type="CDD" id="cd00063">
    <property type="entry name" value="FN3"/>
    <property type="match status" value="1"/>
</dbReference>
<dbReference type="SUPFAM" id="SSF49265">
    <property type="entry name" value="Fibronectin type III"/>
    <property type="match status" value="1"/>
</dbReference>
<evidence type="ECO:0000259" key="4">
    <source>
        <dbReference type="PROSITE" id="PS50853"/>
    </source>
</evidence>
<dbReference type="InterPro" id="IPR003961">
    <property type="entry name" value="FN3_dom"/>
</dbReference>
<keyword evidence="6" id="KW-1185">Reference proteome</keyword>
<keyword evidence="3" id="KW-1133">Transmembrane helix</keyword>
<dbReference type="Pfam" id="PF00041">
    <property type="entry name" value="fn3"/>
    <property type="match status" value="1"/>
</dbReference>
<dbReference type="PANTHER" id="PTHR44170">
    <property type="entry name" value="PROTEIN SIDEKICK"/>
    <property type="match status" value="1"/>
</dbReference>
<dbReference type="PANTHER" id="PTHR44170:SF6">
    <property type="entry name" value="CONTACTIN"/>
    <property type="match status" value="1"/>
</dbReference>
<dbReference type="SMART" id="SM00060">
    <property type="entry name" value="FN3"/>
    <property type="match status" value="1"/>
</dbReference>
<dbReference type="Proteomes" id="UP001164746">
    <property type="component" value="Chromosome 15"/>
</dbReference>
<evidence type="ECO:0000256" key="3">
    <source>
        <dbReference type="SAM" id="Phobius"/>
    </source>
</evidence>
<organism evidence="5 6">
    <name type="scientific">Mya arenaria</name>
    <name type="common">Soft-shell clam</name>
    <dbReference type="NCBI Taxonomy" id="6604"/>
    <lineage>
        <taxon>Eukaryota</taxon>
        <taxon>Metazoa</taxon>
        <taxon>Spiralia</taxon>
        <taxon>Lophotrochozoa</taxon>
        <taxon>Mollusca</taxon>
        <taxon>Bivalvia</taxon>
        <taxon>Autobranchia</taxon>
        <taxon>Heteroconchia</taxon>
        <taxon>Euheterodonta</taxon>
        <taxon>Imparidentia</taxon>
        <taxon>Neoheterodontei</taxon>
        <taxon>Myida</taxon>
        <taxon>Myoidea</taxon>
        <taxon>Myidae</taxon>
        <taxon>Mya</taxon>
    </lineage>
</organism>
<feature type="domain" description="Fibronectin type-III" evidence="4">
    <location>
        <begin position="162"/>
        <end position="259"/>
    </location>
</feature>
<keyword evidence="1" id="KW-1015">Disulfide bond</keyword>
<feature type="transmembrane region" description="Helical" evidence="3">
    <location>
        <begin position="268"/>
        <end position="292"/>
    </location>
</feature>
<keyword evidence="3" id="KW-0472">Membrane</keyword>
<dbReference type="Gene3D" id="2.60.40.10">
    <property type="entry name" value="Immunoglobulins"/>
    <property type="match status" value="2"/>
</dbReference>
<reference evidence="5" key="1">
    <citation type="submission" date="2022-11" db="EMBL/GenBank/DDBJ databases">
        <title>Centuries of genome instability and evolution in soft-shell clam transmissible cancer (bioRxiv).</title>
        <authorList>
            <person name="Hart S.F.M."/>
            <person name="Yonemitsu M.A."/>
            <person name="Giersch R.M."/>
            <person name="Beal B.F."/>
            <person name="Arriagada G."/>
            <person name="Davis B.W."/>
            <person name="Ostrander E.A."/>
            <person name="Goff S.P."/>
            <person name="Metzger M.J."/>
        </authorList>
    </citation>
    <scope>NUCLEOTIDE SEQUENCE</scope>
    <source>
        <strain evidence="5">MELC-2E11</strain>
        <tissue evidence="5">Siphon/mantle</tissue>
    </source>
</reference>